<comment type="caution">
    <text evidence="7">The sequence shown here is derived from an EMBL/GenBank/DDBJ whole genome shotgun (WGS) entry which is preliminary data.</text>
</comment>
<evidence type="ECO:0000313" key="7">
    <source>
        <dbReference type="EMBL" id="OWF36803.1"/>
    </source>
</evidence>
<dbReference type="EMBL" id="NEDP02076325">
    <property type="protein sequence ID" value="OWF36803.1"/>
    <property type="molecule type" value="Genomic_DNA"/>
</dbReference>
<protein>
    <submittedName>
        <fullName evidence="7">Solute carrier family 23 member 1</fullName>
    </submittedName>
</protein>
<dbReference type="GO" id="GO:0022857">
    <property type="term" value="F:transmembrane transporter activity"/>
    <property type="evidence" value="ECO:0007669"/>
    <property type="project" value="InterPro"/>
</dbReference>
<feature type="transmembrane region" description="Helical" evidence="6">
    <location>
        <begin position="27"/>
        <end position="45"/>
    </location>
</feature>
<evidence type="ECO:0000256" key="3">
    <source>
        <dbReference type="ARBA" id="ARBA00022692"/>
    </source>
</evidence>
<proteinExistence type="inferred from homology"/>
<dbReference type="PANTHER" id="PTHR11119">
    <property type="entry name" value="XANTHINE-URACIL / VITAMIN C PERMEASE FAMILY MEMBER"/>
    <property type="match status" value="1"/>
</dbReference>
<accession>A0A210PK02</accession>
<reference evidence="7 8" key="1">
    <citation type="journal article" date="2017" name="Nat. Ecol. Evol.">
        <title>Scallop genome provides insights into evolution of bilaterian karyotype and development.</title>
        <authorList>
            <person name="Wang S."/>
            <person name="Zhang J."/>
            <person name="Jiao W."/>
            <person name="Li J."/>
            <person name="Xun X."/>
            <person name="Sun Y."/>
            <person name="Guo X."/>
            <person name="Huan P."/>
            <person name="Dong B."/>
            <person name="Zhang L."/>
            <person name="Hu X."/>
            <person name="Sun X."/>
            <person name="Wang J."/>
            <person name="Zhao C."/>
            <person name="Wang Y."/>
            <person name="Wang D."/>
            <person name="Huang X."/>
            <person name="Wang R."/>
            <person name="Lv J."/>
            <person name="Li Y."/>
            <person name="Zhang Z."/>
            <person name="Liu B."/>
            <person name="Lu W."/>
            <person name="Hui Y."/>
            <person name="Liang J."/>
            <person name="Zhou Z."/>
            <person name="Hou R."/>
            <person name="Li X."/>
            <person name="Liu Y."/>
            <person name="Li H."/>
            <person name="Ning X."/>
            <person name="Lin Y."/>
            <person name="Zhao L."/>
            <person name="Xing Q."/>
            <person name="Dou J."/>
            <person name="Li Y."/>
            <person name="Mao J."/>
            <person name="Guo H."/>
            <person name="Dou H."/>
            <person name="Li T."/>
            <person name="Mu C."/>
            <person name="Jiang W."/>
            <person name="Fu Q."/>
            <person name="Fu X."/>
            <person name="Miao Y."/>
            <person name="Liu J."/>
            <person name="Yu Q."/>
            <person name="Li R."/>
            <person name="Liao H."/>
            <person name="Li X."/>
            <person name="Kong Y."/>
            <person name="Jiang Z."/>
            <person name="Chourrout D."/>
            <person name="Li R."/>
            <person name="Bao Z."/>
        </authorList>
    </citation>
    <scope>NUCLEOTIDE SEQUENCE [LARGE SCALE GENOMIC DNA]</scope>
    <source>
        <strain evidence="7 8">PY_sf001</strain>
    </source>
</reference>
<feature type="transmembrane region" description="Helical" evidence="6">
    <location>
        <begin position="94"/>
        <end position="114"/>
    </location>
</feature>
<dbReference type="GO" id="GO:0016020">
    <property type="term" value="C:membrane"/>
    <property type="evidence" value="ECO:0007669"/>
    <property type="project" value="UniProtKB-SubCell"/>
</dbReference>
<evidence type="ECO:0000256" key="4">
    <source>
        <dbReference type="ARBA" id="ARBA00022989"/>
    </source>
</evidence>
<evidence type="ECO:0000256" key="5">
    <source>
        <dbReference type="ARBA" id="ARBA00023136"/>
    </source>
</evidence>
<keyword evidence="4 6" id="KW-1133">Transmembrane helix</keyword>
<sequence>MVGVLFMLFGIVGKLSALFITIPYPVLGGAMLIMVSMFTGVVFANLQHVDLRSNRNLAILGISVSFGLIVPFWVEKHPDRTKTGNEALDQLMAMLLGNPILSGAVLACLLDNTIAGSRVERGLTAWEDVASNHSDKPGDVKVNDEMTATEGIEIYEPAVPRCVRGWKGFKYIPFMPDTFSYTQTETDKIESA</sequence>
<dbReference type="OrthoDB" id="1641903at2759"/>
<evidence type="ECO:0000313" key="8">
    <source>
        <dbReference type="Proteomes" id="UP000242188"/>
    </source>
</evidence>
<evidence type="ECO:0000256" key="6">
    <source>
        <dbReference type="SAM" id="Phobius"/>
    </source>
</evidence>
<comment type="similarity">
    <text evidence="2">Belongs to the nucleobase:cation symporter-2 (NCS2) (TC 2.A.40) family.</text>
</comment>
<dbReference type="Proteomes" id="UP000242188">
    <property type="component" value="Unassembled WGS sequence"/>
</dbReference>
<dbReference type="STRING" id="6573.A0A210PK02"/>
<dbReference type="InterPro" id="IPR006043">
    <property type="entry name" value="NCS2"/>
</dbReference>
<keyword evidence="5 6" id="KW-0472">Membrane</keyword>
<comment type="subcellular location">
    <subcellularLocation>
        <location evidence="1">Membrane</location>
        <topology evidence="1">Multi-pass membrane protein</topology>
    </subcellularLocation>
</comment>
<keyword evidence="3 6" id="KW-0812">Transmembrane</keyword>
<organism evidence="7 8">
    <name type="scientific">Mizuhopecten yessoensis</name>
    <name type="common">Japanese scallop</name>
    <name type="synonym">Patinopecten yessoensis</name>
    <dbReference type="NCBI Taxonomy" id="6573"/>
    <lineage>
        <taxon>Eukaryota</taxon>
        <taxon>Metazoa</taxon>
        <taxon>Spiralia</taxon>
        <taxon>Lophotrochozoa</taxon>
        <taxon>Mollusca</taxon>
        <taxon>Bivalvia</taxon>
        <taxon>Autobranchia</taxon>
        <taxon>Pteriomorphia</taxon>
        <taxon>Pectinida</taxon>
        <taxon>Pectinoidea</taxon>
        <taxon>Pectinidae</taxon>
        <taxon>Mizuhopecten</taxon>
    </lineage>
</organism>
<evidence type="ECO:0000256" key="1">
    <source>
        <dbReference type="ARBA" id="ARBA00004141"/>
    </source>
</evidence>
<gene>
    <name evidence="7" type="ORF">KP79_PYT11609</name>
</gene>
<dbReference type="AlphaFoldDB" id="A0A210PK02"/>
<keyword evidence="8" id="KW-1185">Reference proteome</keyword>
<evidence type="ECO:0000256" key="2">
    <source>
        <dbReference type="ARBA" id="ARBA00008821"/>
    </source>
</evidence>
<name>A0A210PK02_MIZYE</name>
<dbReference type="Pfam" id="PF00860">
    <property type="entry name" value="Xan_ur_permease"/>
    <property type="match status" value="1"/>
</dbReference>
<feature type="transmembrane region" description="Helical" evidence="6">
    <location>
        <begin position="57"/>
        <end position="74"/>
    </location>
</feature>